<dbReference type="RefSeq" id="WP_112279714.1">
    <property type="nucleotide sequence ID" value="NZ_MASW01000001.1"/>
</dbReference>
<protein>
    <submittedName>
        <fullName evidence="1">DNA primase</fullName>
    </submittedName>
</protein>
<reference evidence="1 2" key="1">
    <citation type="submission" date="2016-07" db="EMBL/GenBank/DDBJ databases">
        <title>Draft genome sequence of Prauserella muralis DSM 45305, isolated from a mould-covered wall in an indoor environment.</title>
        <authorList>
            <person name="Ruckert C."/>
            <person name="Albersmeier A."/>
            <person name="Jiang C.-L."/>
            <person name="Jiang Y."/>
            <person name="Kalinowski J."/>
            <person name="Schneider O."/>
            <person name="Winkler A."/>
            <person name="Zotchev S.B."/>
        </authorList>
    </citation>
    <scope>NUCLEOTIDE SEQUENCE [LARGE SCALE GENOMIC DNA]</scope>
    <source>
        <strain evidence="1 2">DSM 45305</strain>
    </source>
</reference>
<dbReference type="CDD" id="cd04859">
    <property type="entry name" value="Prim_Pol"/>
    <property type="match status" value="1"/>
</dbReference>
<dbReference type="SMART" id="SM00943">
    <property type="entry name" value="Prim-Pol"/>
    <property type="match status" value="1"/>
</dbReference>
<dbReference type="OrthoDB" id="3218228at2"/>
<dbReference type="AlphaFoldDB" id="A0A2V4B8J6"/>
<evidence type="ECO:0000313" key="1">
    <source>
        <dbReference type="EMBL" id="PXY31684.1"/>
    </source>
</evidence>
<organism evidence="1 2">
    <name type="scientific">Prauserella muralis</name>
    <dbReference type="NCBI Taxonomy" id="588067"/>
    <lineage>
        <taxon>Bacteria</taxon>
        <taxon>Bacillati</taxon>
        <taxon>Actinomycetota</taxon>
        <taxon>Actinomycetes</taxon>
        <taxon>Pseudonocardiales</taxon>
        <taxon>Pseudonocardiaceae</taxon>
        <taxon>Prauserella</taxon>
    </lineage>
</organism>
<gene>
    <name evidence="1" type="ORF">BAY60_04795</name>
</gene>
<sequence>MDTHTQLTRSALAAAGRGWHVFPLIPHGKRPALHGADRCPGTGPCAEGHAGWEQRATTDPERIRAAWSAGPFNIGIATGPSGLCVLDLDTAKPDDDPVPERWAAEGARCGEDVLAVVAERAGAELPGDTLTVATPSGGLHLYYTAPEGVELRNTSGDTGRGLGWKVDTRAWGGYVVAPGSTTPAGTYRYVHDGAVAALPGWLAERLAPVPPPPAPVTPIRPSTGRRSRYLEAALREECRRVSDAASNRNATLYGAAVALGQLVAGGALPEDEVRAALRAACGRHLGSRQFTAREADKTITSGLRAGANRPRRVA</sequence>
<evidence type="ECO:0000313" key="2">
    <source>
        <dbReference type="Proteomes" id="UP000249915"/>
    </source>
</evidence>
<dbReference type="Pfam" id="PF09250">
    <property type="entry name" value="Prim-Pol"/>
    <property type="match status" value="1"/>
</dbReference>
<accession>A0A2V4B8J6</accession>
<proteinExistence type="predicted"/>
<dbReference type="EMBL" id="MASW01000001">
    <property type="protein sequence ID" value="PXY31684.1"/>
    <property type="molecule type" value="Genomic_DNA"/>
</dbReference>
<dbReference type="SUPFAM" id="SSF56747">
    <property type="entry name" value="Prim-pol domain"/>
    <property type="match status" value="1"/>
</dbReference>
<name>A0A2V4B8J6_9PSEU</name>
<dbReference type="Proteomes" id="UP000249915">
    <property type="component" value="Unassembled WGS sequence"/>
</dbReference>
<comment type="caution">
    <text evidence="1">The sequence shown here is derived from an EMBL/GenBank/DDBJ whole genome shotgun (WGS) entry which is preliminary data.</text>
</comment>
<keyword evidence="2" id="KW-1185">Reference proteome</keyword>
<dbReference type="InterPro" id="IPR015330">
    <property type="entry name" value="DNA_primase/pol_bifunc_N"/>
</dbReference>